<dbReference type="InterPro" id="IPR001810">
    <property type="entry name" value="F-box_dom"/>
</dbReference>
<dbReference type="Pfam" id="PF00646">
    <property type="entry name" value="F-box"/>
    <property type="match status" value="1"/>
</dbReference>
<dbReference type="Gramene" id="TraesROB_scaffold_092678_01G000100.1">
    <property type="protein sequence ID" value="TraesROB_scaffold_092678_01G000100.1"/>
    <property type="gene ID" value="TraesROB_scaffold_092678_01G000100"/>
</dbReference>
<feature type="domain" description="At1g61320/AtMIF1 LRR" evidence="2">
    <location>
        <begin position="130"/>
        <end position="375"/>
    </location>
</feature>
<dbReference type="Gramene" id="TraesWEE_scaffold_180543_01G000100.1">
    <property type="protein sequence ID" value="TraesWEE_scaffold_180543_01G000100.1"/>
    <property type="gene ID" value="TraesWEE_scaffold_180543_01G000100"/>
</dbReference>
<dbReference type="Gramene" id="TraesKAR6D01G0339470.1">
    <property type="protein sequence ID" value="cds.TraesKAR6D01G0339470.1"/>
    <property type="gene ID" value="TraesKAR6D01G0339470"/>
</dbReference>
<dbReference type="Proteomes" id="UP000019116">
    <property type="component" value="Chromosome 6D"/>
</dbReference>
<dbReference type="STRING" id="4565.A0A3B6QNF9"/>
<dbReference type="Pfam" id="PF23622">
    <property type="entry name" value="LRR_At1g61320_AtMIF1"/>
    <property type="match status" value="1"/>
</dbReference>
<gene>
    <name evidence="3" type="primary">LOC123142089</name>
</gene>
<sequence length="405" mass="45766">MVSTRSMGLRNEGNMERALASGKDRISALPDELLQHVMSFLLSRNAVRTCVLARRWSTLWKSVPALRIEDDLVTDSNKFVDELLRLRDPVPLNVCDICDVSEDSDTEDPETFCEEAYNRIAPCLRYALLHQVRVLRVSAPVFPTDLVLVSSHLKRVELCHMQFEDSLDFSSCQVLDALEMTDCNIYAPIFCQSLRHLNMKGGCFDNEIRYHISAPNLVSLKLAPESGLTPLLDSMPSLVTASVESSEEEFHHCFALLSCEDGCTREETFSVVLEGLSAATNLELTSDDLLSVFRMDLKWSPVFSKLKTLLLNKWCVAGDFTGLVYFLQHSPILETLTLQLNIPTHKKQRVNEADERYAPKKQSLPSKHLKIVKIICGLMKDDARVYRALKMLYAHGVPSEKIDIQ</sequence>
<evidence type="ECO:0000259" key="1">
    <source>
        <dbReference type="Pfam" id="PF00646"/>
    </source>
</evidence>
<dbReference type="Gene3D" id="3.80.10.10">
    <property type="entry name" value="Ribonuclease Inhibitor"/>
    <property type="match status" value="1"/>
</dbReference>
<dbReference type="SUPFAM" id="SSF52047">
    <property type="entry name" value="RNI-like"/>
    <property type="match status" value="1"/>
</dbReference>
<dbReference type="PANTHER" id="PTHR34223">
    <property type="entry name" value="OS11G0201299 PROTEIN"/>
    <property type="match status" value="1"/>
</dbReference>
<evidence type="ECO:0000313" key="3">
    <source>
        <dbReference type="EnsemblPlants" id="TraesCS6D02G354400.1"/>
    </source>
</evidence>
<dbReference type="RefSeq" id="XP_044417044.1">
    <property type="nucleotide sequence ID" value="XM_044561109.1"/>
</dbReference>
<dbReference type="AlphaFoldDB" id="A0A3B6QNF9"/>
<evidence type="ECO:0000259" key="2">
    <source>
        <dbReference type="Pfam" id="PF23622"/>
    </source>
</evidence>
<dbReference type="Gramene" id="TraesCLE_scaffold_162622_01G000100.1">
    <property type="protein sequence ID" value="TraesCLE_scaffold_162622_01G000100.1"/>
    <property type="gene ID" value="TraesCLE_scaffold_162622_01G000100"/>
</dbReference>
<dbReference type="SUPFAM" id="SSF81383">
    <property type="entry name" value="F-box domain"/>
    <property type="match status" value="1"/>
</dbReference>
<dbReference type="InterPro" id="IPR036047">
    <property type="entry name" value="F-box-like_dom_sf"/>
</dbReference>
<accession>A0A3B6QNF9</accession>
<reference evidence="3" key="1">
    <citation type="submission" date="2018-08" db="EMBL/GenBank/DDBJ databases">
        <authorList>
            <person name="Rossello M."/>
        </authorList>
    </citation>
    <scope>NUCLEOTIDE SEQUENCE [LARGE SCALE GENOMIC DNA]</scope>
    <source>
        <strain evidence="3">cv. Chinese Spring</strain>
    </source>
</reference>
<dbReference type="KEGG" id="taes:123142089"/>
<organism evidence="3">
    <name type="scientific">Triticum aestivum</name>
    <name type="common">Wheat</name>
    <dbReference type="NCBI Taxonomy" id="4565"/>
    <lineage>
        <taxon>Eukaryota</taxon>
        <taxon>Viridiplantae</taxon>
        <taxon>Streptophyta</taxon>
        <taxon>Embryophyta</taxon>
        <taxon>Tracheophyta</taxon>
        <taxon>Spermatophyta</taxon>
        <taxon>Magnoliopsida</taxon>
        <taxon>Liliopsida</taxon>
        <taxon>Poales</taxon>
        <taxon>Poaceae</taxon>
        <taxon>BOP clade</taxon>
        <taxon>Pooideae</taxon>
        <taxon>Triticodae</taxon>
        <taxon>Triticeae</taxon>
        <taxon>Triticinae</taxon>
        <taxon>Triticum</taxon>
    </lineage>
</organism>
<dbReference type="OMA" id="YAERWDG"/>
<name>A0A3B6QNF9_WHEAT</name>
<dbReference type="InterPro" id="IPR055357">
    <property type="entry name" value="LRR_At1g61320_AtMIF1"/>
</dbReference>
<dbReference type="InterPro" id="IPR053781">
    <property type="entry name" value="F-box_AtFBL13-like"/>
</dbReference>
<dbReference type="CDD" id="cd22160">
    <property type="entry name" value="F-box_AtFBL13-like"/>
    <property type="match status" value="1"/>
</dbReference>
<dbReference type="Gramene" id="TraesCS6D02G354400.1">
    <property type="protein sequence ID" value="TraesCS6D02G354400.1"/>
    <property type="gene ID" value="TraesCS6D02G354400"/>
</dbReference>
<dbReference type="InterPro" id="IPR053197">
    <property type="entry name" value="F-box_SCFL_complex_component"/>
</dbReference>
<evidence type="ECO:0000313" key="4">
    <source>
        <dbReference type="Proteomes" id="UP000019116"/>
    </source>
</evidence>
<protein>
    <recommendedName>
        <fullName evidence="5">F-box domain-containing protein</fullName>
    </recommendedName>
</protein>
<reference evidence="3" key="2">
    <citation type="submission" date="2018-10" db="UniProtKB">
        <authorList>
            <consortium name="EnsemblPlants"/>
        </authorList>
    </citation>
    <scope>IDENTIFICATION</scope>
</reference>
<evidence type="ECO:0008006" key="5">
    <source>
        <dbReference type="Google" id="ProtNLM"/>
    </source>
</evidence>
<dbReference type="EnsemblPlants" id="TraesCS6D02G354400.1">
    <property type="protein sequence ID" value="TraesCS6D02G354400.1"/>
    <property type="gene ID" value="TraesCS6D02G354400"/>
</dbReference>
<dbReference type="Gene3D" id="1.20.1280.50">
    <property type="match status" value="1"/>
</dbReference>
<dbReference type="Gramene" id="TraesCS6D03G0818600.1">
    <property type="protein sequence ID" value="TraesCS6D03G0818600.1.CDS"/>
    <property type="gene ID" value="TraesCS6D03G0818600"/>
</dbReference>
<feature type="domain" description="F-box" evidence="1">
    <location>
        <begin position="26"/>
        <end position="64"/>
    </location>
</feature>
<dbReference type="PANTHER" id="PTHR34223:SF97">
    <property type="entry name" value="F-BOX DOMAIN-CONTAINING PROTEIN"/>
    <property type="match status" value="1"/>
</dbReference>
<proteinExistence type="predicted"/>
<dbReference type="InterPro" id="IPR032675">
    <property type="entry name" value="LRR_dom_sf"/>
</dbReference>
<keyword evidence="4" id="KW-1185">Reference proteome</keyword>
<dbReference type="OrthoDB" id="1939276at2759"/>
<dbReference type="GeneID" id="123142089"/>